<reference evidence="1" key="1">
    <citation type="submission" date="2021-02" db="EMBL/GenBank/DDBJ databases">
        <title>Infant gut strain persistence is associated with maternal origin, phylogeny, and functional potential including surface adhesion and iron acquisition.</title>
        <authorList>
            <person name="Lou Y.C."/>
        </authorList>
    </citation>
    <scope>NUCLEOTIDE SEQUENCE</scope>
    <source>
        <strain evidence="1">L3_098_011G1_dasL3_098_011G1_concoct_7</strain>
    </source>
</reference>
<gene>
    <name evidence="1" type="ORF">KHX87_02700</name>
</gene>
<name>A0A943DDE1_STRPA</name>
<protein>
    <recommendedName>
        <fullName evidence="3">DUF2974 domain-containing protein</fullName>
    </recommendedName>
</protein>
<evidence type="ECO:0000313" key="2">
    <source>
        <dbReference type="Proteomes" id="UP000709219"/>
    </source>
</evidence>
<sequence length="566" mass="63349">MTNWNLKSFDNLYASLAESAYRDRPNKFPYEQLDPESRKKFDSGKSIEFNFSIDAKDKDGQITKGGGTDLPNGGNVYLQPDNKKLLEDEETGYHAYYVTDTDTINANTHQTYFSIRGSDGFGINLPQIKKGNFKEFNYQDWINNDAAFALTDAIVPQAQYATKGMKEKIAELEEKAAPDAKMDVTAHSLGTMVSVQGLAGLSESELNHVGKAVLFDGPDTTASLKKAGYSDEKLKLLDKKIVYYVNPFDPVSMLNRDKPWDQQLGQVNVVVPIKYTSMMDKYSSHDFGAYQIDSYGNILTASESYHPELLVAGQRLAKLNRRTIDNLKNYIPEEAIERIVTMKPEVFQKLASLLHEALKDPWNHKTEIYLILRDGFGIGITDATKIAANIPSIASGLSEYLQEYAKIIKDAQKASLEWDRKNLDLKNPNNLHNKIKSAGSYAERILLRTELLYAAVQLADADIEQKVSETEKMITTAEKNVKASVESSRNTVYALGWALSASERESLMTDLTFEHLWDSGIAETDKSNLKNYKEKMSGFSKSMIQCAQKLVEVDEQGAADIFGSLS</sequence>
<accession>A0A943DDE1</accession>
<comment type="caution">
    <text evidence="1">The sequence shown here is derived from an EMBL/GenBank/DDBJ whole genome shotgun (WGS) entry which is preliminary data.</text>
</comment>
<organism evidence="1 2">
    <name type="scientific">Streptococcus parasanguinis</name>
    <dbReference type="NCBI Taxonomy" id="1318"/>
    <lineage>
        <taxon>Bacteria</taxon>
        <taxon>Bacillati</taxon>
        <taxon>Bacillota</taxon>
        <taxon>Bacilli</taxon>
        <taxon>Lactobacillales</taxon>
        <taxon>Streptococcaceae</taxon>
        <taxon>Streptococcus</taxon>
    </lineage>
</organism>
<evidence type="ECO:0008006" key="3">
    <source>
        <dbReference type="Google" id="ProtNLM"/>
    </source>
</evidence>
<dbReference type="EMBL" id="JAGZFP010000003">
    <property type="protein sequence ID" value="MBS5358006.1"/>
    <property type="molecule type" value="Genomic_DNA"/>
</dbReference>
<proteinExistence type="predicted"/>
<dbReference type="Proteomes" id="UP000709219">
    <property type="component" value="Unassembled WGS sequence"/>
</dbReference>
<dbReference type="SUPFAM" id="SSF53474">
    <property type="entry name" value="alpha/beta-Hydrolases"/>
    <property type="match status" value="1"/>
</dbReference>
<evidence type="ECO:0000313" key="1">
    <source>
        <dbReference type="EMBL" id="MBS5358006.1"/>
    </source>
</evidence>
<dbReference type="InterPro" id="IPR029058">
    <property type="entry name" value="AB_hydrolase_fold"/>
</dbReference>
<dbReference type="AlphaFoldDB" id="A0A943DDE1"/>